<dbReference type="InterPro" id="IPR020610">
    <property type="entry name" value="Thiolase_AS"/>
</dbReference>
<dbReference type="InterPro" id="IPR002155">
    <property type="entry name" value="Thiolase"/>
</dbReference>
<comment type="pathway">
    <text evidence="2">Lipid metabolism.</text>
</comment>
<dbReference type="EC" id="2.3.1.9" evidence="5"/>
<comment type="subunit">
    <text evidence="4">Homotetramer.</text>
</comment>
<evidence type="ECO:0000259" key="12">
    <source>
        <dbReference type="Pfam" id="PF02803"/>
    </source>
</evidence>
<comment type="similarity">
    <text evidence="3">Belongs to the thiolase-like superfamily. Thiolase family.</text>
</comment>
<dbReference type="GO" id="GO:0005739">
    <property type="term" value="C:mitochondrion"/>
    <property type="evidence" value="ECO:0007669"/>
    <property type="project" value="UniProtKB-SubCell"/>
</dbReference>
<comment type="subcellular location">
    <subcellularLocation>
        <location evidence="1">Mitochondrion</location>
    </subcellularLocation>
</comment>
<dbReference type="Pfam" id="PF02803">
    <property type="entry name" value="Thiolase_C"/>
    <property type="match status" value="1"/>
</dbReference>
<dbReference type="GO" id="GO:0003985">
    <property type="term" value="F:acetyl-CoA C-acetyltransferase activity"/>
    <property type="evidence" value="ECO:0007669"/>
    <property type="project" value="UniProtKB-EC"/>
</dbReference>
<evidence type="ECO:0000256" key="8">
    <source>
        <dbReference type="ARBA" id="ARBA00022946"/>
    </source>
</evidence>
<keyword evidence="6" id="KW-0808">Transferase</keyword>
<gene>
    <name evidence="13" type="ORF">V5799_013064</name>
</gene>
<dbReference type="PROSITE" id="PS00737">
    <property type="entry name" value="THIOLASE_2"/>
    <property type="match status" value="1"/>
</dbReference>
<dbReference type="GO" id="GO:0046872">
    <property type="term" value="F:metal ion binding"/>
    <property type="evidence" value="ECO:0007669"/>
    <property type="project" value="UniProtKB-KW"/>
</dbReference>
<keyword evidence="11" id="KW-0012">Acyltransferase</keyword>
<evidence type="ECO:0000256" key="5">
    <source>
        <dbReference type="ARBA" id="ARBA00012705"/>
    </source>
</evidence>
<accession>A0AAQ4E711</accession>
<dbReference type="PANTHER" id="PTHR18919:SF156">
    <property type="entry name" value="ACETYL-COA ACETYLTRANSFERASE, MITOCHONDRIAL"/>
    <property type="match status" value="1"/>
</dbReference>
<dbReference type="SUPFAM" id="SSF53901">
    <property type="entry name" value="Thiolase-like"/>
    <property type="match status" value="2"/>
</dbReference>
<comment type="caution">
    <text evidence="13">The sequence shown here is derived from an EMBL/GenBank/DDBJ whole genome shotgun (WGS) entry which is preliminary data.</text>
</comment>
<dbReference type="Gene3D" id="3.40.47.10">
    <property type="match status" value="2"/>
</dbReference>
<keyword evidence="14" id="KW-1185">Reference proteome</keyword>
<keyword evidence="8" id="KW-0809">Transit peptide</keyword>
<reference evidence="13 14" key="1">
    <citation type="journal article" date="2023" name="Arcadia Sci">
        <title>De novo assembly of a long-read Amblyomma americanum tick genome.</title>
        <authorList>
            <person name="Chou S."/>
            <person name="Poskanzer K.E."/>
            <person name="Rollins M."/>
            <person name="Thuy-Boun P.S."/>
        </authorList>
    </citation>
    <scope>NUCLEOTIDE SEQUENCE [LARGE SCALE GENOMIC DNA]</scope>
    <source>
        <strain evidence="13">F_SG_1</strain>
        <tissue evidence="13">Salivary glands</tissue>
    </source>
</reference>
<evidence type="ECO:0000256" key="6">
    <source>
        <dbReference type="ARBA" id="ARBA00022679"/>
    </source>
</evidence>
<evidence type="ECO:0000313" key="14">
    <source>
        <dbReference type="Proteomes" id="UP001321473"/>
    </source>
</evidence>
<evidence type="ECO:0000256" key="7">
    <source>
        <dbReference type="ARBA" id="ARBA00022723"/>
    </source>
</evidence>
<evidence type="ECO:0000256" key="11">
    <source>
        <dbReference type="ARBA" id="ARBA00023315"/>
    </source>
</evidence>
<dbReference type="CDD" id="cd00751">
    <property type="entry name" value="thiolase"/>
    <property type="match status" value="1"/>
</dbReference>
<keyword evidence="9" id="KW-0630">Potassium</keyword>
<dbReference type="PANTHER" id="PTHR18919">
    <property type="entry name" value="ACETYL-COA C-ACYLTRANSFERASE"/>
    <property type="match status" value="1"/>
</dbReference>
<feature type="domain" description="Thiolase C-terminal" evidence="12">
    <location>
        <begin position="125"/>
        <end position="237"/>
    </location>
</feature>
<dbReference type="InterPro" id="IPR020613">
    <property type="entry name" value="Thiolase_CS"/>
</dbReference>
<keyword evidence="7" id="KW-0479">Metal-binding</keyword>
<protein>
    <recommendedName>
        <fullName evidence="5">acetyl-CoA C-acetyltransferase</fullName>
        <ecNumber evidence="5">2.3.1.9</ecNumber>
    </recommendedName>
</protein>
<keyword evidence="10" id="KW-0496">Mitochondrion</keyword>
<name>A0AAQ4E711_AMBAM</name>
<dbReference type="PROSITE" id="PS00099">
    <property type="entry name" value="THIOLASE_3"/>
    <property type="match status" value="1"/>
</dbReference>
<sequence>MESMSNVPYYMKRGETPYGTIQMQDGLLSDGLTDAFHKIHVGACVEHTARKYEVTREEQDHFAIESYKKSAAAVKDGVLAREIVPVTIPGKRGKPAVVVSEDEEYKRVDFDKLRTLSPAFDKEAGFADAALEPLHFCVAPAHAMPKVLNQAGLKMEDMSMIEINEAFSAAVLCNTKHLSLDSSKVNIHGGAVSLGHPLGMSGTRIAGRLALHLQPGQYGLAGICNGGGGASAILIEKL</sequence>
<dbReference type="EMBL" id="JARKHS020021105">
    <property type="protein sequence ID" value="KAK8770474.1"/>
    <property type="molecule type" value="Genomic_DNA"/>
</dbReference>
<evidence type="ECO:0000256" key="1">
    <source>
        <dbReference type="ARBA" id="ARBA00004173"/>
    </source>
</evidence>
<proteinExistence type="inferred from homology"/>
<evidence type="ECO:0000256" key="10">
    <source>
        <dbReference type="ARBA" id="ARBA00023128"/>
    </source>
</evidence>
<evidence type="ECO:0000256" key="3">
    <source>
        <dbReference type="ARBA" id="ARBA00010982"/>
    </source>
</evidence>
<evidence type="ECO:0000256" key="2">
    <source>
        <dbReference type="ARBA" id="ARBA00005189"/>
    </source>
</evidence>
<dbReference type="GO" id="GO:0006635">
    <property type="term" value="P:fatty acid beta-oxidation"/>
    <property type="evidence" value="ECO:0007669"/>
    <property type="project" value="TreeGrafter"/>
</dbReference>
<dbReference type="Proteomes" id="UP001321473">
    <property type="component" value="Unassembled WGS sequence"/>
</dbReference>
<dbReference type="AlphaFoldDB" id="A0AAQ4E711"/>
<dbReference type="InterPro" id="IPR020617">
    <property type="entry name" value="Thiolase_C"/>
</dbReference>
<evidence type="ECO:0000256" key="4">
    <source>
        <dbReference type="ARBA" id="ARBA00011881"/>
    </source>
</evidence>
<organism evidence="13 14">
    <name type="scientific">Amblyomma americanum</name>
    <name type="common">Lone star tick</name>
    <dbReference type="NCBI Taxonomy" id="6943"/>
    <lineage>
        <taxon>Eukaryota</taxon>
        <taxon>Metazoa</taxon>
        <taxon>Ecdysozoa</taxon>
        <taxon>Arthropoda</taxon>
        <taxon>Chelicerata</taxon>
        <taxon>Arachnida</taxon>
        <taxon>Acari</taxon>
        <taxon>Parasitiformes</taxon>
        <taxon>Ixodida</taxon>
        <taxon>Ixodoidea</taxon>
        <taxon>Ixodidae</taxon>
        <taxon>Amblyomminae</taxon>
        <taxon>Amblyomma</taxon>
    </lineage>
</organism>
<dbReference type="InterPro" id="IPR016039">
    <property type="entry name" value="Thiolase-like"/>
</dbReference>
<evidence type="ECO:0000313" key="13">
    <source>
        <dbReference type="EMBL" id="KAK8770474.1"/>
    </source>
</evidence>
<evidence type="ECO:0000256" key="9">
    <source>
        <dbReference type="ARBA" id="ARBA00022958"/>
    </source>
</evidence>